<evidence type="ECO:0000259" key="6">
    <source>
        <dbReference type="Pfam" id="PF08510"/>
    </source>
</evidence>
<dbReference type="Proteomes" id="UP000050792">
    <property type="component" value="Unassembled WGS sequence"/>
</dbReference>
<evidence type="ECO:0000313" key="7">
    <source>
        <dbReference type="Proteomes" id="UP000050792"/>
    </source>
</evidence>
<feature type="transmembrane region" description="Helical" evidence="5">
    <location>
        <begin position="116"/>
        <end position="135"/>
    </location>
</feature>
<dbReference type="Pfam" id="PF08510">
    <property type="entry name" value="PIG-P"/>
    <property type="match status" value="1"/>
</dbReference>
<comment type="subcellular location">
    <subcellularLocation>
        <location evidence="1">Membrane</location>
        <topology evidence="1">Multi-pass membrane protein</topology>
    </subcellularLocation>
</comment>
<dbReference type="InterPro" id="IPR052263">
    <property type="entry name" value="GPI_Anchor_Biosynth"/>
</dbReference>
<evidence type="ECO:0000313" key="8">
    <source>
        <dbReference type="WBParaSite" id="SRDH1_40710.1"/>
    </source>
</evidence>
<protein>
    <recommendedName>
        <fullName evidence="6">PIG-P domain-containing protein</fullName>
    </recommendedName>
</protein>
<dbReference type="GO" id="GO:0005783">
    <property type="term" value="C:endoplasmic reticulum"/>
    <property type="evidence" value="ECO:0007669"/>
    <property type="project" value="TreeGrafter"/>
</dbReference>
<organism evidence="7 8">
    <name type="scientific">Schistosoma rodhaini</name>
    <dbReference type="NCBI Taxonomy" id="6188"/>
    <lineage>
        <taxon>Eukaryota</taxon>
        <taxon>Metazoa</taxon>
        <taxon>Spiralia</taxon>
        <taxon>Lophotrochozoa</taxon>
        <taxon>Platyhelminthes</taxon>
        <taxon>Trematoda</taxon>
        <taxon>Digenea</taxon>
        <taxon>Strigeidida</taxon>
        <taxon>Schistosomatoidea</taxon>
        <taxon>Schistosomatidae</taxon>
        <taxon>Schistosoma</taxon>
    </lineage>
</organism>
<reference evidence="7" key="1">
    <citation type="submission" date="2022-06" db="EMBL/GenBank/DDBJ databases">
        <authorList>
            <person name="Berger JAMES D."/>
            <person name="Berger JAMES D."/>
        </authorList>
    </citation>
    <scope>NUCLEOTIDE SEQUENCE [LARGE SCALE GENOMIC DNA]</scope>
</reference>
<sequence>MVAQIISLDDLSKKALRLRSSITEKNLNPFITLCKGETGSKTSAGETKVVISAQVIVLISCVRSMNHHLDERAIYGFIIYLVCFPAFGLYVIWAYIPHEWLNLIGITYLPSKHWSVTAPISLLILCISGLFAYIWNNRSLMQPLTSIYQIRDSLSMYARNSTDSYVTDQQSSNSNVSKPVELLRPLSIIPPVYDLDHIWVTSELYLKTNKITTSSIIDHDIMKY</sequence>
<accession>A0AA85F8M5</accession>
<proteinExistence type="predicted"/>
<dbReference type="WBParaSite" id="SRDH1_40710.1">
    <property type="protein sequence ID" value="SRDH1_40710.1"/>
    <property type="gene ID" value="SRDH1_40710"/>
</dbReference>
<evidence type="ECO:0000256" key="1">
    <source>
        <dbReference type="ARBA" id="ARBA00004141"/>
    </source>
</evidence>
<feature type="transmembrane region" description="Helical" evidence="5">
    <location>
        <begin position="73"/>
        <end position="96"/>
    </location>
</feature>
<evidence type="ECO:0000256" key="2">
    <source>
        <dbReference type="ARBA" id="ARBA00022692"/>
    </source>
</evidence>
<evidence type="ECO:0000256" key="5">
    <source>
        <dbReference type="SAM" id="Phobius"/>
    </source>
</evidence>
<dbReference type="AlphaFoldDB" id="A0AA85F8M5"/>
<feature type="domain" description="PIG-P" evidence="6">
    <location>
        <begin position="72"/>
        <end position="201"/>
    </location>
</feature>
<evidence type="ECO:0000256" key="4">
    <source>
        <dbReference type="ARBA" id="ARBA00023136"/>
    </source>
</evidence>
<keyword evidence="3 5" id="KW-1133">Transmembrane helix</keyword>
<dbReference type="PANTHER" id="PTHR46346">
    <property type="entry name" value="PHOSPHATIDYLINOSITOL N-ACETYLGLUCOSAMINYLTRANSFERASE SUBUNIT P"/>
    <property type="match status" value="1"/>
</dbReference>
<evidence type="ECO:0000256" key="3">
    <source>
        <dbReference type="ARBA" id="ARBA00022989"/>
    </source>
</evidence>
<keyword evidence="2 5" id="KW-0812">Transmembrane</keyword>
<keyword evidence="4 5" id="KW-0472">Membrane</keyword>
<dbReference type="PANTHER" id="PTHR46346:SF1">
    <property type="entry name" value="PHOSPHATIDYLINOSITOL N-ACETYLGLUCOSAMINYLTRANSFERASE SUBUNIT P"/>
    <property type="match status" value="1"/>
</dbReference>
<reference evidence="8" key="2">
    <citation type="submission" date="2023-11" db="UniProtKB">
        <authorList>
            <consortium name="WormBaseParasite"/>
        </authorList>
    </citation>
    <scope>IDENTIFICATION</scope>
</reference>
<dbReference type="GO" id="GO:0016020">
    <property type="term" value="C:membrane"/>
    <property type="evidence" value="ECO:0007669"/>
    <property type="project" value="UniProtKB-SubCell"/>
</dbReference>
<dbReference type="GO" id="GO:0006506">
    <property type="term" value="P:GPI anchor biosynthetic process"/>
    <property type="evidence" value="ECO:0007669"/>
    <property type="project" value="TreeGrafter"/>
</dbReference>
<name>A0AA85F8M5_9TREM</name>
<keyword evidence="7" id="KW-1185">Reference proteome</keyword>
<dbReference type="InterPro" id="IPR013717">
    <property type="entry name" value="PIG-P"/>
</dbReference>